<sequence length="74" mass="8406">MIFALSILFVFVALYFLVHESPSSYKKHINFNDIKSAKDNSHTCSPTSTSIDFDIEALLMPNELNITIVKEKKV</sequence>
<evidence type="ECO:0000313" key="1">
    <source>
        <dbReference type="EMBL" id="GAL67899.1"/>
    </source>
</evidence>
<accession>A0A090VXB4</accession>
<dbReference type="STRING" id="504487.JCM19538_1341"/>
<reference evidence="1 2" key="1">
    <citation type="journal article" date="2014" name="Genome Announc.">
        <title>Draft Genome Sequence of Marine Flavobacterium Jejuia pallidilutea Strain 11shimoA1 and Pigmentation Mutants.</title>
        <authorList>
            <person name="Takatani N."/>
            <person name="Nakanishi M."/>
            <person name="Meirelles P."/>
            <person name="Mino S."/>
            <person name="Suda W."/>
            <person name="Oshima K."/>
            <person name="Hattori M."/>
            <person name="Ohkuma M."/>
            <person name="Hosokawa M."/>
            <person name="Miyashita K."/>
            <person name="Thompson F.L."/>
            <person name="Niwa A."/>
            <person name="Sawabe T."/>
            <person name="Sawabe T."/>
        </authorList>
    </citation>
    <scope>NUCLEOTIDE SEQUENCE [LARGE SCALE GENOMIC DNA]</scope>
    <source>
        <strain evidence="1 2">JCM 19301</strain>
    </source>
</reference>
<proteinExistence type="predicted"/>
<protein>
    <submittedName>
        <fullName evidence="1">Uncharacterized protein</fullName>
    </submittedName>
</protein>
<organism evidence="1 2">
    <name type="scientific">Jejuia pallidilutea</name>
    <dbReference type="NCBI Taxonomy" id="504487"/>
    <lineage>
        <taxon>Bacteria</taxon>
        <taxon>Pseudomonadati</taxon>
        <taxon>Bacteroidota</taxon>
        <taxon>Flavobacteriia</taxon>
        <taxon>Flavobacteriales</taxon>
        <taxon>Flavobacteriaceae</taxon>
        <taxon>Jejuia</taxon>
    </lineage>
</organism>
<dbReference type="Proteomes" id="UP000029641">
    <property type="component" value="Unassembled WGS sequence"/>
</dbReference>
<dbReference type="OrthoDB" id="9997565at2"/>
<dbReference type="EMBL" id="BBNR01000014">
    <property type="protein sequence ID" value="GAL67899.1"/>
    <property type="molecule type" value="Genomic_DNA"/>
</dbReference>
<dbReference type="RefSeq" id="WP_042244616.1">
    <property type="nucleotide sequence ID" value="NZ_BBNR01000014.1"/>
</dbReference>
<gene>
    <name evidence="1" type="ORF">JCM19301_2811</name>
</gene>
<dbReference type="AlphaFoldDB" id="A0A090VXB4"/>
<name>A0A090VXB4_9FLAO</name>
<comment type="caution">
    <text evidence="1">The sequence shown here is derived from an EMBL/GenBank/DDBJ whole genome shotgun (WGS) entry which is preliminary data.</text>
</comment>
<evidence type="ECO:0000313" key="2">
    <source>
        <dbReference type="Proteomes" id="UP000029641"/>
    </source>
</evidence>